<dbReference type="EMBL" id="DF237447">
    <property type="protein sequence ID" value="GAQ89213.1"/>
    <property type="molecule type" value="Genomic_DNA"/>
</dbReference>
<dbReference type="AlphaFoldDB" id="A0A1Y1IF16"/>
<evidence type="ECO:0000313" key="3">
    <source>
        <dbReference type="Proteomes" id="UP000054558"/>
    </source>
</evidence>
<keyword evidence="3" id="KW-1185">Reference proteome</keyword>
<feature type="chain" id="PRO_5013073104" description="Secreted protein" evidence="1">
    <location>
        <begin position="18"/>
        <end position="161"/>
    </location>
</feature>
<evidence type="ECO:0008006" key="4">
    <source>
        <dbReference type="Google" id="ProtNLM"/>
    </source>
</evidence>
<organism evidence="2 3">
    <name type="scientific">Klebsormidium nitens</name>
    <name type="common">Green alga</name>
    <name type="synonym">Ulothrix nitens</name>
    <dbReference type="NCBI Taxonomy" id="105231"/>
    <lineage>
        <taxon>Eukaryota</taxon>
        <taxon>Viridiplantae</taxon>
        <taxon>Streptophyta</taxon>
        <taxon>Klebsormidiophyceae</taxon>
        <taxon>Klebsormidiales</taxon>
        <taxon>Klebsormidiaceae</taxon>
        <taxon>Klebsormidium</taxon>
    </lineage>
</organism>
<reference evidence="2 3" key="1">
    <citation type="journal article" date="2014" name="Nat. Commun.">
        <title>Klebsormidium flaccidum genome reveals primary factors for plant terrestrial adaptation.</title>
        <authorList>
            <person name="Hori K."/>
            <person name="Maruyama F."/>
            <person name="Fujisawa T."/>
            <person name="Togashi T."/>
            <person name="Yamamoto N."/>
            <person name="Seo M."/>
            <person name="Sato S."/>
            <person name="Yamada T."/>
            <person name="Mori H."/>
            <person name="Tajima N."/>
            <person name="Moriyama T."/>
            <person name="Ikeuchi M."/>
            <person name="Watanabe M."/>
            <person name="Wada H."/>
            <person name="Kobayashi K."/>
            <person name="Saito M."/>
            <person name="Masuda T."/>
            <person name="Sasaki-Sekimoto Y."/>
            <person name="Mashiguchi K."/>
            <person name="Awai K."/>
            <person name="Shimojima M."/>
            <person name="Masuda S."/>
            <person name="Iwai M."/>
            <person name="Nobusawa T."/>
            <person name="Narise T."/>
            <person name="Kondo S."/>
            <person name="Saito H."/>
            <person name="Sato R."/>
            <person name="Murakawa M."/>
            <person name="Ihara Y."/>
            <person name="Oshima-Yamada Y."/>
            <person name="Ohtaka K."/>
            <person name="Satoh M."/>
            <person name="Sonobe K."/>
            <person name="Ishii M."/>
            <person name="Ohtani R."/>
            <person name="Kanamori-Sato M."/>
            <person name="Honoki R."/>
            <person name="Miyazaki D."/>
            <person name="Mochizuki H."/>
            <person name="Umetsu J."/>
            <person name="Higashi K."/>
            <person name="Shibata D."/>
            <person name="Kamiya Y."/>
            <person name="Sato N."/>
            <person name="Nakamura Y."/>
            <person name="Tabata S."/>
            <person name="Ida S."/>
            <person name="Kurokawa K."/>
            <person name="Ohta H."/>
        </authorList>
    </citation>
    <scope>NUCLEOTIDE SEQUENCE [LARGE SCALE GENOMIC DNA]</scope>
    <source>
        <strain evidence="2 3">NIES-2285</strain>
    </source>
</reference>
<protein>
    <recommendedName>
        <fullName evidence="4">Secreted protein</fullName>
    </recommendedName>
</protein>
<keyword evidence="1" id="KW-0732">Signal</keyword>
<evidence type="ECO:0000256" key="1">
    <source>
        <dbReference type="SAM" id="SignalP"/>
    </source>
</evidence>
<gene>
    <name evidence="2" type="ORF">KFL_004980010</name>
</gene>
<accession>A0A1Y1IF16</accession>
<evidence type="ECO:0000313" key="2">
    <source>
        <dbReference type="EMBL" id="GAQ89213.1"/>
    </source>
</evidence>
<sequence>MVVVSSLLLILADRTFNFTLTTGISIDGELMSPTKSNRPCKLAYCWRGRSTDWTRSHRHESKADCKAPTSSLAHCCCVPTTAHVSPCEPTHCWRSATAYLERAFYQARRLAVWAGVRRRANLVAKVCSPPITAREPVCCWRSALAHLERGSTKQVRHAGGL</sequence>
<name>A0A1Y1IF16_KLENI</name>
<proteinExistence type="predicted"/>
<feature type="signal peptide" evidence="1">
    <location>
        <begin position="1"/>
        <end position="17"/>
    </location>
</feature>
<dbReference type="Proteomes" id="UP000054558">
    <property type="component" value="Unassembled WGS sequence"/>
</dbReference>